<gene>
    <name evidence="4" type="ORF">LX97_00174</name>
</gene>
<dbReference type="NCBIfam" id="TIGR04183">
    <property type="entry name" value="Por_Secre_tail"/>
    <property type="match status" value="1"/>
</dbReference>
<reference evidence="4 5" key="1">
    <citation type="submission" date="2018-06" db="EMBL/GenBank/DDBJ databases">
        <title>Genomic Encyclopedia of Archaeal and Bacterial Type Strains, Phase II (KMG-II): from individual species to whole genera.</title>
        <authorList>
            <person name="Goeker M."/>
        </authorList>
    </citation>
    <scope>NUCLEOTIDE SEQUENCE [LARGE SCALE GENOMIC DNA]</scope>
    <source>
        <strain evidence="4 5">DSM 17205</strain>
    </source>
</reference>
<name>A0ABX5PZH7_9FLAO</name>
<dbReference type="EMBL" id="QKZR01000001">
    <property type="protein sequence ID" value="PZX43174.1"/>
    <property type="molecule type" value="Genomic_DNA"/>
</dbReference>
<keyword evidence="5" id="KW-1185">Reference proteome</keyword>
<sequence length="1277" mass="133756">MKNIITFMVLLVAFVSLAQTANPGDIVITEIMIDPNSSSEQDREWFEVYNTTSSPIDMNGWTIGDNSSSSRDHVIASMSPVIVPANGYAVFVYNDDTAENAGITNAIYAYGAGTGNSNSGFPTWNNESTYSGMPPNSTTADGPELFDTMGTLIDEIEYGFGYSGLNAWPAQGAASATSYQLDANTLDGASNDVAANWIPSTSIYGSFNGSDYFGTPSTANIAGGGTPAVAAGDIVITEIMIDPNGTETNEEWFEVYNTTGSDIDINGWTINDESSNGRAHVISSMTPVLVPANSYAVLVSNGDSAANGGITNAIYDYGYNSPVGGTPTPGVGTNFPTWNNESTYAGGSTNDDGIRLETPSGTVIDQILYGFGYSDGSGGTMNAWPAMGAASDVSYQLDAAVLDSVSNDNAMNWIPSTATYGTDGMIGTPGTANFNSATAVLVGDIIITELMIDPDGSEADTEWFEVYNTTGSSINMQNWTIIDVSSSGRNHVIASAAIVPANSYAILATNSVTADNGGLPAVLYSYGVGTSFPRFNNESSFGSPDRDGVALQTAAGLEIDRVEYDYETDGIGFPAAGTSGGASQELGFSFFNATANDNAEAWSAGISTYGDDEGTPAAANDFNRVYTYNNGWLAPFNDVNGNTNDTADLVVLSGVASVSSTTASQSVTVESNGSLSISAGIVMSVKKNMLVNGNIEANGATLLLNGNAAQTISGTGVVNVGTLDIDNSSDVNNSATFNLFNELNLSNGNLNNSGTFTFKNTSSGTAVVNELPVALNVTGDYSVERYIPVATSVDGRVYRFLSSPVTTTTSIYNNWQASGANVAGQGIHITGTAGAPGVDMATGFDRTVSGATSAFTYSNATSQTWNAIASTNQTGDVLSPLNAYRVFVRGDRDPARLTSALQANATTLTTTGTLNQGSLPDSNYDVESGDFVFIGNPFQAAVDMESVLANSDNVNNNVIYYWDPSLGGMSGRGAYTAVSGFASGGTATSLPSSPNSEFIQPGQAAFLVANSGANGAGNDMIIRFRESDKGTSSNLSSSSVFSVNNNFTDQVVITLFDTPSYLANSSATDAVMLKVDPTFSDLNDDNDFLKPTNLDETLAIIGTNSREYGVQSISQVQDGTIIPLGIRNYGDQNYTFKIDVTGFAGYNVYMVDNFLNTSTALTTSSINEVTFSVSSGNGSDLQGRFSLEFENAVLSLEENFANQVKMFPNPSKGGEVLISASVPELSIQVFNALGQRIMIKELNTTLNSFDTSGWKSGMYIVKISSANDATSLKLMIN</sequence>
<dbReference type="Gene3D" id="2.60.40.1260">
    <property type="entry name" value="Lamin Tail domain"/>
    <property type="match status" value="2"/>
</dbReference>
<organism evidence="4 5">
    <name type="scientific">Nonlabens dokdonensis</name>
    <dbReference type="NCBI Taxonomy" id="328515"/>
    <lineage>
        <taxon>Bacteria</taxon>
        <taxon>Pseudomonadati</taxon>
        <taxon>Bacteroidota</taxon>
        <taxon>Flavobacteriia</taxon>
        <taxon>Flavobacteriales</taxon>
        <taxon>Flavobacteriaceae</taxon>
        <taxon>Nonlabens</taxon>
    </lineage>
</organism>
<evidence type="ECO:0000256" key="2">
    <source>
        <dbReference type="SAM" id="SignalP"/>
    </source>
</evidence>
<feature type="chain" id="PRO_5046522873" evidence="2">
    <location>
        <begin position="19"/>
        <end position="1277"/>
    </location>
</feature>
<dbReference type="RefSeq" id="WP_083892362.1">
    <property type="nucleotide sequence ID" value="NZ_QKZR01000001.1"/>
</dbReference>
<evidence type="ECO:0000313" key="5">
    <source>
        <dbReference type="Proteomes" id="UP000248584"/>
    </source>
</evidence>
<feature type="domain" description="LTD" evidence="3">
    <location>
        <begin position="433"/>
        <end position="568"/>
    </location>
</feature>
<feature type="domain" description="LTD" evidence="3">
    <location>
        <begin position="14"/>
        <end position="160"/>
    </location>
</feature>
<dbReference type="InterPro" id="IPR026444">
    <property type="entry name" value="Secre_tail"/>
</dbReference>
<keyword evidence="1 2" id="KW-0732">Signal</keyword>
<dbReference type="Pfam" id="PF18962">
    <property type="entry name" value="Por_Secre_tail"/>
    <property type="match status" value="1"/>
</dbReference>
<evidence type="ECO:0000256" key="1">
    <source>
        <dbReference type="ARBA" id="ARBA00022729"/>
    </source>
</evidence>
<evidence type="ECO:0000259" key="3">
    <source>
        <dbReference type="PROSITE" id="PS51841"/>
    </source>
</evidence>
<protein>
    <submittedName>
        <fullName evidence="4">Secreted protein (Por secretion system target)</fullName>
    </submittedName>
</protein>
<dbReference type="SUPFAM" id="SSF74853">
    <property type="entry name" value="Lamin A/C globular tail domain"/>
    <property type="match status" value="3"/>
</dbReference>
<dbReference type="PROSITE" id="PS51841">
    <property type="entry name" value="LTD"/>
    <property type="match status" value="3"/>
</dbReference>
<dbReference type="Pfam" id="PF00932">
    <property type="entry name" value="LTD"/>
    <property type="match status" value="3"/>
</dbReference>
<proteinExistence type="predicted"/>
<feature type="signal peptide" evidence="2">
    <location>
        <begin position="1"/>
        <end position="18"/>
    </location>
</feature>
<feature type="domain" description="LTD" evidence="3">
    <location>
        <begin position="222"/>
        <end position="375"/>
    </location>
</feature>
<dbReference type="Proteomes" id="UP000248584">
    <property type="component" value="Unassembled WGS sequence"/>
</dbReference>
<accession>A0ABX5PZH7</accession>
<dbReference type="InterPro" id="IPR036415">
    <property type="entry name" value="Lamin_tail_dom_sf"/>
</dbReference>
<dbReference type="InterPro" id="IPR001322">
    <property type="entry name" value="Lamin_tail_dom"/>
</dbReference>
<comment type="caution">
    <text evidence="4">The sequence shown here is derived from an EMBL/GenBank/DDBJ whole genome shotgun (WGS) entry which is preliminary data.</text>
</comment>
<evidence type="ECO:0000313" key="4">
    <source>
        <dbReference type="EMBL" id="PZX43174.1"/>
    </source>
</evidence>